<dbReference type="Proteomes" id="UP000028980">
    <property type="component" value="Unassembled WGS sequence"/>
</dbReference>
<reference evidence="1 2" key="1">
    <citation type="journal article" date="2014" name="Genome Announc.">
        <title>Draft Genome Sequences of Marine Flavobacterium Nonlabens Strains NR17, NR24, NR27, NR32, NR33, and Ara13.</title>
        <authorList>
            <person name="Nakanishi M."/>
            <person name="Meirelles P."/>
            <person name="Suzuki R."/>
            <person name="Takatani N."/>
            <person name="Mino S."/>
            <person name="Suda W."/>
            <person name="Oshima K."/>
            <person name="Hattori M."/>
            <person name="Ohkuma M."/>
            <person name="Hosokawa M."/>
            <person name="Miyashita K."/>
            <person name="Thompson F.L."/>
            <person name="Niwa A."/>
            <person name="Sawabe T."/>
            <person name="Sawabe T."/>
        </authorList>
    </citation>
    <scope>NUCLEOTIDE SEQUENCE [LARGE SCALE GENOMIC DNA]</scope>
    <source>
        <strain evidence="2">JCM19296</strain>
    </source>
</reference>
<gene>
    <name evidence="1" type="ORF">JCM19296_3343</name>
</gene>
<comment type="caution">
    <text evidence="1">The sequence shown here is derived from an EMBL/GenBank/DDBJ whole genome shotgun (WGS) entry which is preliminary data.</text>
</comment>
<dbReference type="EMBL" id="BBLG01000012">
    <property type="protein sequence ID" value="GAK77734.1"/>
    <property type="molecule type" value="Genomic_DNA"/>
</dbReference>
<proteinExistence type="predicted"/>
<organism evidence="1 2">
    <name type="scientific">Nonlabens ulvanivorans</name>
    <name type="common">Persicivirga ulvanivorans</name>
    <dbReference type="NCBI Taxonomy" id="906888"/>
    <lineage>
        <taxon>Bacteria</taxon>
        <taxon>Pseudomonadati</taxon>
        <taxon>Bacteroidota</taxon>
        <taxon>Flavobacteriia</taxon>
        <taxon>Flavobacteriales</taxon>
        <taxon>Flavobacteriaceae</taxon>
        <taxon>Nonlabens</taxon>
    </lineage>
</organism>
<accession>A0A081DFN8</accession>
<evidence type="ECO:0000313" key="1">
    <source>
        <dbReference type="EMBL" id="GAK77734.1"/>
    </source>
</evidence>
<dbReference type="AlphaFoldDB" id="A0A081DFN8"/>
<dbReference type="Gene3D" id="3.40.630.40">
    <property type="entry name" value="Zn-dependent exopeptidases"/>
    <property type="match status" value="1"/>
</dbReference>
<protein>
    <submittedName>
        <fullName evidence="1">Uncharacterized protein</fullName>
    </submittedName>
</protein>
<name>A0A081DFN8_NONUL</name>
<evidence type="ECO:0000313" key="2">
    <source>
        <dbReference type="Proteomes" id="UP000028980"/>
    </source>
</evidence>
<sequence>MHDGHHFKKELWKDCLHTEYDRWYEEDPCTGDMISGLPITLIAHDSRFEYDLNRDPLEAVYDSAWGQRVMEKTAFAKAKRSSYIKT</sequence>